<dbReference type="Proteomes" id="UP000694867">
    <property type="component" value="Unplaced"/>
</dbReference>
<evidence type="ECO:0000256" key="2">
    <source>
        <dbReference type="ARBA" id="ARBA00022679"/>
    </source>
</evidence>
<proteinExistence type="predicted"/>
<dbReference type="Gene3D" id="3.30.200.20">
    <property type="entry name" value="Phosphorylase Kinase, domain 1"/>
    <property type="match status" value="1"/>
</dbReference>
<feature type="domain" description="Protein kinase" evidence="6">
    <location>
        <begin position="45"/>
        <end position="302"/>
    </location>
</feature>
<dbReference type="InterPro" id="IPR000719">
    <property type="entry name" value="Prot_kinase_dom"/>
</dbReference>
<protein>
    <submittedName>
        <fullName evidence="8">cAMP-dependent protein kinase, catalytic subunit-like</fullName>
    </submittedName>
</protein>
<dbReference type="GO" id="GO:0005524">
    <property type="term" value="F:ATP binding"/>
    <property type="evidence" value="ECO:0007669"/>
    <property type="project" value="UniProtKB-KW"/>
</dbReference>
<dbReference type="Pfam" id="PF00069">
    <property type="entry name" value="Pkinase"/>
    <property type="match status" value="1"/>
</dbReference>
<evidence type="ECO:0000313" key="7">
    <source>
        <dbReference type="Proteomes" id="UP000694867"/>
    </source>
</evidence>
<name>A0AAJ6VW63_9ACAR</name>
<dbReference type="RefSeq" id="XP_003741040.1">
    <property type="nucleotide sequence ID" value="XM_003740992.1"/>
</dbReference>
<dbReference type="InterPro" id="IPR011009">
    <property type="entry name" value="Kinase-like_dom_sf"/>
</dbReference>
<dbReference type="KEGG" id="goe:100899915"/>
<dbReference type="GO" id="GO:0004690">
    <property type="term" value="F:cyclic nucleotide-dependent protein kinase activity"/>
    <property type="evidence" value="ECO:0007669"/>
    <property type="project" value="UniProtKB-ARBA"/>
</dbReference>
<dbReference type="PANTHER" id="PTHR24353">
    <property type="entry name" value="CYCLIC NUCLEOTIDE-DEPENDENT PROTEIN KINASE"/>
    <property type="match status" value="1"/>
</dbReference>
<keyword evidence="5" id="KW-0067">ATP-binding</keyword>
<dbReference type="GeneID" id="100899915"/>
<dbReference type="PROSITE" id="PS50011">
    <property type="entry name" value="PROTEIN_KINASE_DOM"/>
    <property type="match status" value="1"/>
</dbReference>
<evidence type="ECO:0000256" key="1">
    <source>
        <dbReference type="ARBA" id="ARBA00022527"/>
    </source>
</evidence>
<keyword evidence="2" id="KW-0808">Transferase</keyword>
<keyword evidence="4" id="KW-0418">Kinase</keyword>
<dbReference type="SMART" id="SM00220">
    <property type="entry name" value="S_TKc"/>
    <property type="match status" value="1"/>
</dbReference>
<evidence type="ECO:0000259" key="6">
    <source>
        <dbReference type="PROSITE" id="PS50011"/>
    </source>
</evidence>
<gene>
    <name evidence="8" type="primary">LOC100899915</name>
</gene>
<evidence type="ECO:0000256" key="3">
    <source>
        <dbReference type="ARBA" id="ARBA00022741"/>
    </source>
</evidence>
<keyword evidence="7" id="KW-1185">Reference proteome</keyword>
<keyword evidence="3" id="KW-0547">Nucleotide-binding</keyword>
<accession>A0AAJ6VW63</accession>
<organism evidence="7 8">
    <name type="scientific">Galendromus occidentalis</name>
    <name type="common">western predatory mite</name>
    <dbReference type="NCBI Taxonomy" id="34638"/>
    <lineage>
        <taxon>Eukaryota</taxon>
        <taxon>Metazoa</taxon>
        <taxon>Ecdysozoa</taxon>
        <taxon>Arthropoda</taxon>
        <taxon>Chelicerata</taxon>
        <taxon>Arachnida</taxon>
        <taxon>Acari</taxon>
        <taxon>Parasitiformes</taxon>
        <taxon>Mesostigmata</taxon>
        <taxon>Gamasina</taxon>
        <taxon>Phytoseioidea</taxon>
        <taxon>Phytoseiidae</taxon>
        <taxon>Typhlodrominae</taxon>
        <taxon>Galendromus</taxon>
    </lineage>
</organism>
<reference evidence="8" key="1">
    <citation type="submission" date="2025-08" db="UniProtKB">
        <authorList>
            <consortium name="RefSeq"/>
        </authorList>
    </citation>
    <scope>IDENTIFICATION</scope>
</reference>
<dbReference type="SUPFAM" id="SSF56112">
    <property type="entry name" value="Protein kinase-like (PK-like)"/>
    <property type="match status" value="1"/>
</dbReference>
<sequence>MVLARVFGFLRGLIFGYPRLLASEEVEFLERVKANECPSANISDFEFLEYFEGYFCGDRYVATLNDKRYSIIVKAKSELRAEPGRVQQTVNGKKYQYALRNDFVVKLYYSAKNINFVFLVLEHAPCGCLWDLADDDEEILDEDTIQRIVFQVVLGLEYIHLCNLMVRHINPDNIWLFKHGQAKIANLELATIASDKESTPVGLPMFQAPEMVAMNFYNAAVDWWALGITICLFGFNDYPFNATGGDDELRKSILNDPIRGIREIDISDDALDFVERLLDKNPTKRLGSTKDGIRAIKRHPWLNKYNYMTFTHPGREILRLLYRVEGESIPKGSFRGLAPDRRDLQSAEFAEF</sequence>
<keyword evidence="1" id="KW-0723">Serine/threonine-protein kinase</keyword>
<evidence type="ECO:0000256" key="5">
    <source>
        <dbReference type="ARBA" id="ARBA00022840"/>
    </source>
</evidence>
<dbReference type="Gene3D" id="1.10.510.10">
    <property type="entry name" value="Transferase(Phosphotransferase) domain 1"/>
    <property type="match status" value="1"/>
</dbReference>
<evidence type="ECO:0000313" key="8">
    <source>
        <dbReference type="RefSeq" id="XP_003741040.1"/>
    </source>
</evidence>
<evidence type="ECO:0000256" key="4">
    <source>
        <dbReference type="ARBA" id="ARBA00022777"/>
    </source>
</evidence>
<dbReference type="AlphaFoldDB" id="A0AAJ6VW63"/>